<accession>A0A0V7ZSC0</accession>
<dbReference type="RefSeq" id="WP_027842462.1">
    <property type="nucleotide sequence ID" value="NZ_LMTZ01000088.1"/>
</dbReference>
<proteinExistence type="predicted"/>
<evidence type="ECO:0000313" key="1">
    <source>
        <dbReference type="EMBL" id="KST67370.1"/>
    </source>
</evidence>
<protein>
    <submittedName>
        <fullName evidence="1">Uncharacterized protein</fullName>
    </submittedName>
</protein>
<dbReference type="OrthoDB" id="514916at2"/>
<gene>
    <name evidence="1" type="ORF">BC008_29685</name>
</gene>
<reference evidence="1 2" key="1">
    <citation type="journal article" date="2015" name="Genome Announc.">
        <title>Draft Genome of the Euendolithic (true boring) Cyanobacterium Mastigocoleus testarum strain BC008.</title>
        <authorList>
            <person name="Guida B.S."/>
            <person name="Garcia-Pichel F."/>
        </authorList>
    </citation>
    <scope>NUCLEOTIDE SEQUENCE [LARGE SCALE GENOMIC DNA]</scope>
    <source>
        <strain evidence="1 2">BC008</strain>
    </source>
</reference>
<dbReference type="AlphaFoldDB" id="A0A0V7ZSC0"/>
<dbReference type="Proteomes" id="UP000053372">
    <property type="component" value="Unassembled WGS sequence"/>
</dbReference>
<evidence type="ECO:0000313" key="2">
    <source>
        <dbReference type="Proteomes" id="UP000053372"/>
    </source>
</evidence>
<organism evidence="1 2">
    <name type="scientific">Mastigocoleus testarum BC008</name>
    <dbReference type="NCBI Taxonomy" id="371196"/>
    <lineage>
        <taxon>Bacteria</taxon>
        <taxon>Bacillati</taxon>
        <taxon>Cyanobacteriota</taxon>
        <taxon>Cyanophyceae</taxon>
        <taxon>Nostocales</taxon>
        <taxon>Hapalosiphonaceae</taxon>
        <taxon>Mastigocoleus</taxon>
    </lineage>
</organism>
<keyword evidence="2" id="KW-1185">Reference proteome</keyword>
<sequence>MKLDGDGNNAQPTAFGGQIFTDRGTGVHVKCEDFITILSKSEAPLVIMTAEGLFTKIYKYATAYKGFVFFTESLDKLNFSKEIELIQALSLSTNI</sequence>
<name>A0A0V7ZSC0_9CYAN</name>
<dbReference type="EMBL" id="LMTZ01000088">
    <property type="protein sequence ID" value="KST67370.1"/>
    <property type="molecule type" value="Genomic_DNA"/>
</dbReference>
<comment type="caution">
    <text evidence="1">The sequence shown here is derived from an EMBL/GenBank/DDBJ whole genome shotgun (WGS) entry which is preliminary data.</text>
</comment>